<dbReference type="EMBL" id="BOOP01000015">
    <property type="protein sequence ID" value="GII38728.1"/>
    <property type="molecule type" value="Genomic_DNA"/>
</dbReference>
<gene>
    <name evidence="1" type="ORF">Pph01_37310</name>
</gene>
<evidence type="ECO:0000313" key="2">
    <source>
        <dbReference type="Proteomes" id="UP000622547"/>
    </source>
</evidence>
<dbReference type="AlphaFoldDB" id="A0A8J3U504"/>
<name>A0A8J3U504_9ACTN</name>
<evidence type="ECO:0000313" key="1">
    <source>
        <dbReference type="EMBL" id="GII38728.1"/>
    </source>
</evidence>
<reference evidence="1 2" key="1">
    <citation type="submission" date="2021-01" db="EMBL/GenBank/DDBJ databases">
        <title>Whole genome shotgun sequence of Planotetraspora phitsanulokensis NBRC 104273.</title>
        <authorList>
            <person name="Komaki H."/>
            <person name="Tamura T."/>
        </authorList>
    </citation>
    <scope>NUCLEOTIDE SEQUENCE [LARGE SCALE GENOMIC DNA]</scope>
    <source>
        <strain evidence="1 2">NBRC 104273</strain>
    </source>
</reference>
<protein>
    <submittedName>
        <fullName evidence="1">Uncharacterized protein</fullName>
    </submittedName>
</protein>
<organism evidence="1 2">
    <name type="scientific">Planotetraspora phitsanulokensis</name>
    <dbReference type="NCBI Taxonomy" id="575192"/>
    <lineage>
        <taxon>Bacteria</taxon>
        <taxon>Bacillati</taxon>
        <taxon>Actinomycetota</taxon>
        <taxon>Actinomycetes</taxon>
        <taxon>Streptosporangiales</taxon>
        <taxon>Streptosporangiaceae</taxon>
        <taxon>Planotetraspora</taxon>
    </lineage>
</organism>
<keyword evidence="2" id="KW-1185">Reference proteome</keyword>
<proteinExistence type="predicted"/>
<comment type="caution">
    <text evidence="1">The sequence shown here is derived from an EMBL/GenBank/DDBJ whole genome shotgun (WGS) entry which is preliminary data.</text>
</comment>
<sequence length="88" mass="9666">MCYGVVNGWTRPMSAQLDKGNRTTSGAVSPTASMPMPYIGALRRGRATACALGAPKFTRAAFAAHSYAARRIRRFRSLWRNYEQALIG</sequence>
<dbReference type="Proteomes" id="UP000622547">
    <property type="component" value="Unassembled WGS sequence"/>
</dbReference>
<accession>A0A8J3U504</accession>